<keyword evidence="2" id="KW-1133">Transmembrane helix</keyword>
<keyword evidence="4" id="KW-0808">Transferase</keyword>
<protein>
    <recommendedName>
        <fullName evidence="3">ABC1 atypical kinase-like domain-containing protein</fullName>
    </recommendedName>
</protein>
<dbReference type="InterPro" id="IPR004147">
    <property type="entry name" value="ABC1_dom"/>
</dbReference>
<dbReference type="PANTHER" id="PTHR10566:SF113">
    <property type="entry name" value="PROTEIN ACTIVITY OF BC1 COMPLEX KINASE 7, CHLOROPLASTIC"/>
    <property type="match status" value="1"/>
</dbReference>
<name>A0A6V8LVY8_9BACT</name>
<organism evidence="4 5">
    <name type="scientific">Fundidesulfovibrio magnetotacticus</name>
    <dbReference type="NCBI Taxonomy" id="2730080"/>
    <lineage>
        <taxon>Bacteria</taxon>
        <taxon>Pseudomonadati</taxon>
        <taxon>Thermodesulfobacteriota</taxon>
        <taxon>Desulfovibrionia</taxon>
        <taxon>Desulfovibrionales</taxon>
        <taxon>Desulfovibrionaceae</taxon>
        <taxon>Fundidesulfovibrio</taxon>
    </lineage>
</organism>
<reference evidence="4 5" key="1">
    <citation type="submission" date="2020-04" db="EMBL/GenBank/DDBJ databases">
        <authorList>
            <consortium name="Desulfovibrio sp. FSS-1 genome sequencing consortium"/>
            <person name="Shimoshige H."/>
            <person name="Kobayashi H."/>
            <person name="Maekawa T."/>
        </authorList>
    </citation>
    <scope>NUCLEOTIDE SEQUENCE [LARGE SCALE GENOMIC DNA]</scope>
    <source>
        <strain evidence="4 5">SIID29052-01</strain>
    </source>
</reference>
<proteinExistence type="inferred from homology"/>
<dbReference type="InterPro" id="IPR050154">
    <property type="entry name" value="UbiB_kinase"/>
</dbReference>
<sequence>MNVSTLIRYTPLASANRLRIIVSVLARHGFEELLDRLGLRRAPFWRKRRPRTVPLPVWKRLKLITEELGPTAVKIGQILSMRPDMIPTELCDELKTLQENLPPASFPMIRAAVEEAFGRPLANLFRDFEHLPVATASVSQVHRARRADDGALVAVKVRLPGVADTLRADLDILEFLAELLEERAPAVRPFRPVEVVRELRKNVRRELDFTNEAVNMLAFNELFRDNPRVFAPRPHTDMVRPDVLVMDFVEGERLDVFLGTPEERRELAELGLEAAVRQIMLEGFFHGDPHLGNLRVVGRARLCYLDFGMCGRLAPALRSALGDCVIALAGNDPARLARVVEEMSYAAPPDLDVLSLESDLMFVMQKFRTPCGGGLLGSHMLEVTNVCREHGLSPRPDFVLVARAMLATEAALKCLWPQLDPAANLSGLAKAQTLRRLIPGLSDRSLWTELEEAGRILAAFPRRADAVLRKLGAGQLSVELKQHDFGRMPATFRQIGNRLGGALVTAALAVSSALVFDSGLGPQVWGMPAFGLAGFALSGLLGVFITFKMFRDT</sequence>
<feature type="transmembrane region" description="Helical" evidence="2">
    <location>
        <begin position="528"/>
        <end position="547"/>
    </location>
</feature>
<keyword evidence="2" id="KW-0812">Transmembrane</keyword>
<keyword evidence="5" id="KW-1185">Reference proteome</keyword>
<dbReference type="AlphaFoldDB" id="A0A6V8LVY8"/>
<dbReference type="CDD" id="cd05121">
    <property type="entry name" value="ABC1_ADCK3-like"/>
    <property type="match status" value="1"/>
</dbReference>
<feature type="domain" description="ABC1 atypical kinase-like" evidence="3">
    <location>
        <begin position="97"/>
        <end position="338"/>
    </location>
</feature>
<accession>A0A6V8LVY8</accession>
<dbReference type="GO" id="GO:0016740">
    <property type="term" value="F:transferase activity"/>
    <property type="evidence" value="ECO:0007669"/>
    <property type="project" value="UniProtKB-KW"/>
</dbReference>
<evidence type="ECO:0000313" key="4">
    <source>
        <dbReference type="EMBL" id="GFK94229.1"/>
    </source>
</evidence>
<evidence type="ECO:0000313" key="5">
    <source>
        <dbReference type="Proteomes" id="UP000494245"/>
    </source>
</evidence>
<dbReference type="InterPro" id="IPR011009">
    <property type="entry name" value="Kinase-like_dom_sf"/>
</dbReference>
<dbReference type="RefSeq" id="WP_173084116.1">
    <property type="nucleotide sequence ID" value="NZ_BLTE01000009.1"/>
</dbReference>
<evidence type="ECO:0000259" key="3">
    <source>
        <dbReference type="Pfam" id="PF03109"/>
    </source>
</evidence>
<dbReference type="Pfam" id="PF03109">
    <property type="entry name" value="ABC1"/>
    <property type="match status" value="1"/>
</dbReference>
<dbReference type="EMBL" id="BLTE01000009">
    <property type="protein sequence ID" value="GFK94229.1"/>
    <property type="molecule type" value="Genomic_DNA"/>
</dbReference>
<reference evidence="4 5" key="2">
    <citation type="submission" date="2020-05" db="EMBL/GenBank/DDBJ databases">
        <title>Draft genome sequence of Desulfovibrio sp. strainFSS-1.</title>
        <authorList>
            <person name="Shimoshige H."/>
            <person name="Kobayashi H."/>
            <person name="Maekawa T."/>
        </authorList>
    </citation>
    <scope>NUCLEOTIDE SEQUENCE [LARGE SCALE GENOMIC DNA]</scope>
    <source>
        <strain evidence="4 5">SIID29052-01</strain>
    </source>
</reference>
<comment type="similarity">
    <text evidence="1">Belongs to the protein kinase superfamily. ADCK protein kinase family.</text>
</comment>
<dbReference type="Proteomes" id="UP000494245">
    <property type="component" value="Unassembled WGS sequence"/>
</dbReference>
<comment type="caution">
    <text evidence="4">The sequence shown here is derived from an EMBL/GenBank/DDBJ whole genome shotgun (WGS) entry which is preliminary data.</text>
</comment>
<dbReference type="PANTHER" id="PTHR10566">
    <property type="entry name" value="CHAPERONE-ACTIVITY OF BC1 COMPLEX CABC1 -RELATED"/>
    <property type="match status" value="1"/>
</dbReference>
<dbReference type="SUPFAM" id="SSF56112">
    <property type="entry name" value="Protein kinase-like (PK-like)"/>
    <property type="match status" value="1"/>
</dbReference>
<gene>
    <name evidence="4" type="primary">ubiB</name>
    <name evidence="4" type="ORF">NNJEOMEG_02071</name>
</gene>
<evidence type="ECO:0000256" key="1">
    <source>
        <dbReference type="ARBA" id="ARBA00009670"/>
    </source>
</evidence>
<evidence type="ECO:0000256" key="2">
    <source>
        <dbReference type="SAM" id="Phobius"/>
    </source>
</evidence>
<keyword evidence="2" id="KW-0472">Membrane</keyword>